<dbReference type="Gramene" id="ONI36043">
    <property type="protein sequence ID" value="ONI36043"/>
    <property type="gene ID" value="PRUPE_1G566500"/>
</dbReference>
<keyword evidence="1" id="KW-0812">Transmembrane</keyword>
<proteinExistence type="predicted"/>
<feature type="transmembrane region" description="Helical" evidence="1">
    <location>
        <begin position="58"/>
        <end position="78"/>
    </location>
</feature>
<dbReference type="Proteomes" id="UP000006882">
    <property type="component" value="Chromosome G1"/>
</dbReference>
<evidence type="ECO:0000256" key="1">
    <source>
        <dbReference type="SAM" id="Phobius"/>
    </source>
</evidence>
<dbReference type="EMBL" id="CM007651">
    <property type="protein sequence ID" value="ONI36043.1"/>
    <property type="molecule type" value="Genomic_DNA"/>
</dbReference>
<sequence length="88" mass="10011">MLNVLDEFCYYSLFDETLDFRTACYVEKKKCKVGGKQKRCSAMLKSVVIMKLRISSSLNCLGLGVLLILNVFDINLLGASNEHIFYSF</sequence>
<organism evidence="2 3">
    <name type="scientific">Prunus persica</name>
    <name type="common">Peach</name>
    <name type="synonym">Amygdalus persica</name>
    <dbReference type="NCBI Taxonomy" id="3760"/>
    <lineage>
        <taxon>Eukaryota</taxon>
        <taxon>Viridiplantae</taxon>
        <taxon>Streptophyta</taxon>
        <taxon>Embryophyta</taxon>
        <taxon>Tracheophyta</taxon>
        <taxon>Spermatophyta</taxon>
        <taxon>Magnoliopsida</taxon>
        <taxon>eudicotyledons</taxon>
        <taxon>Gunneridae</taxon>
        <taxon>Pentapetalae</taxon>
        <taxon>rosids</taxon>
        <taxon>fabids</taxon>
        <taxon>Rosales</taxon>
        <taxon>Rosaceae</taxon>
        <taxon>Amygdaloideae</taxon>
        <taxon>Amygdaleae</taxon>
        <taxon>Prunus</taxon>
    </lineage>
</organism>
<reference evidence="2 3" key="1">
    <citation type="journal article" date="2013" name="Nat. Genet.">
        <title>The high-quality draft genome of peach (Prunus persica) identifies unique patterns of genetic diversity, domestication and genome evolution.</title>
        <authorList>
            <consortium name="International Peach Genome Initiative"/>
            <person name="Verde I."/>
            <person name="Abbott A.G."/>
            <person name="Scalabrin S."/>
            <person name="Jung S."/>
            <person name="Shu S."/>
            <person name="Marroni F."/>
            <person name="Zhebentyayeva T."/>
            <person name="Dettori M.T."/>
            <person name="Grimwood J."/>
            <person name="Cattonaro F."/>
            <person name="Zuccolo A."/>
            <person name="Rossini L."/>
            <person name="Jenkins J."/>
            <person name="Vendramin E."/>
            <person name="Meisel L.A."/>
            <person name="Decroocq V."/>
            <person name="Sosinski B."/>
            <person name="Prochnik S."/>
            <person name="Mitros T."/>
            <person name="Policriti A."/>
            <person name="Cipriani G."/>
            <person name="Dondini L."/>
            <person name="Ficklin S."/>
            <person name="Goodstein D.M."/>
            <person name="Xuan P."/>
            <person name="Del Fabbro C."/>
            <person name="Aramini V."/>
            <person name="Copetti D."/>
            <person name="Gonzalez S."/>
            <person name="Horner D.S."/>
            <person name="Falchi R."/>
            <person name="Lucas S."/>
            <person name="Mica E."/>
            <person name="Maldonado J."/>
            <person name="Lazzari B."/>
            <person name="Bielenberg D."/>
            <person name="Pirona R."/>
            <person name="Miculan M."/>
            <person name="Barakat A."/>
            <person name="Testolin R."/>
            <person name="Stella A."/>
            <person name="Tartarini S."/>
            <person name="Tonutti P."/>
            <person name="Arus P."/>
            <person name="Orellana A."/>
            <person name="Wells C."/>
            <person name="Main D."/>
            <person name="Vizzotto G."/>
            <person name="Silva H."/>
            <person name="Salamini F."/>
            <person name="Schmutz J."/>
            <person name="Morgante M."/>
            <person name="Rokhsar D.S."/>
        </authorList>
    </citation>
    <scope>NUCLEOTIDE SEQUENCE [LARGE SCALE GENOMIC DNA]</scope>
    <source>
        <strain evidence="3">cv. Nemared</strain>
    </source>
</reference>
<gene>
    <name evidence="2" type="ORF">PRUPE_1G566500</name>
</gene>
<keyword evidence="1" id="KW-1133">Transmembrane helix</keyword>
<evidence type="ECO:0000313" key="3">
    <source>
        <dbReference type="Proteomes" id="UP000006882"/>
    </source>
</evidence>
<keyword evidence="1" id="KW-0472">Membrane</keyword>
<dbReference type="AlphaFoldDB" id="A0A251RJ91"/>
<evidence type="ECO:0000313" key="2">
    <source>
        <dbReference type="EMBL" id="ONI36043.1"/>
    </source>
</evidence>
<keyword evidence="3" id="KW-1185">Reference proteome</keyword>
<name>A0A251RJ91_PRUPE</name>
<accession>A0A251RJ91</accession>
<protein>
    <submittedName>
        <fullName evidence="2">Uncharacterized protein</fullName>
    </submittedName>
</protein>